<dbReference type="Proteomes" id="UP000189981">
    <property type="component" value="Unassembled WGS sequence"/>
</dbReference>
<dbReference type="EMBL" id="FUYR01000001">
    <property type="protein sequence ID" value="SKB30310.1"/>
    <property type="molecule type" value="Genomic_DNA"/>
</dbReference>
<dbReference type="PANTHER" id="PTHR42717:SF1">
    <property type="entry name" value="IMIDAZOLONEPROPIONASE AND RELATED AMIDOHYDROLASES"/>
    <property type="match status" value="1"/>
</dbReference>
<feature type="chain" id="PRO_5012007159" evidence="2">
    <location>
        <begin position="20"/>
        <end position="465"/>
    </location>
</feature>
<reference evidence="5" key="1">
    <citation type="submission" date="2017-02" db="EMBL/GenBank/DDBJ databases">
        <authorList>
            <person name="Varghese N."/>
            <person name="Submissions S."/>
        </authorList>
    </citation>
    <scope>NUCLEOTIDE SEQUENCE [LARGE SCALE GENOMIC DNA]</scope>
    <source>
        <strain evidence="5">DSM 22385</strain>
    </source>
</reference>
<feature type="domain" description="Amidohydrolase-related" evidence="3">
    <location>
        <begin position="336"/>
        <end position="412"/>
    </location>
</feature>
<dbReference type="InterPro" id="IPR032466">
    <property type="entry name" value="Metal_Hydrolase"/>
</dbReference>
<organism evidence="4 5">
    <name type="scientific">Daejeonella lutea</name>
    <dbReference type="NCBI Taxonomy" id="572036"/>
    <lineage>
        <taxon>Bacteria</taxon>
        <taxon>Pseudomonadati</taxon>
        <taxon>Bacteroidota</taxon>
        <taxon>Sphingobacteriia</taxon>
        <taxon>Sphingobacteriales</taxon>
        <taxon>Sphingobacteriaceae</taxon>
        <taxon>Daejeonella</taxon>
    </lineage>
</organism>
<dbReference type="Gene3D" id="3.20.20.140">
    <property type="entry name" value="Metal-dependent hydrolases"/>
    <property type="match status" value="1"/>
</dbReference>
<feature type="compositionally biased region" description="Low complexity" evidence="1">
    <location>
        <begin position="59"/>
        <end position="82"/>
    </location>
</feature>
<dbReference type="GO" id="GO:0019213">
    <property type="term" value="F:deacetylase activity"/>
    <property type="evidence" value="ECO:0007669"/>
    <property type="project" value="InterPro"/>
</dbReference>
<feature type="signal peptide" evidence="2">
    <location>
        <begin position="1"/>
        <end position="19"/>
    </location>
</feature>
<evidence type="ECO:0000259" key="3">
    <source>
        <dbReference type="Pfam" id="PF01979"/>
    </source>
</evidence>
<keyword evidence="5" id="KW-1185">Reference proteome</keyword>
<dbReference type="InterPro" id="IPR020043">
    <property type="entry name" value="Deacetylase_Atu3266-like"/>
</dbReference>
<evidence type="ECO:0000256" key="2">
    <source>
        <dbReference type="SAM" id="SignalP"/>
    </source>
</evidence>
<dbReference type="NCBIfam" id="NF006689">
    <property type="entry name" value="PRK09237.1"/>
    <property type="match status" value="1"/>
</dbReference>
<feature type="domain" description="Amidohydrolase-related" evidence="3">
    <location>
        <begin position="117"/>
        <end position="230"/>
    </location>
</feature>
<keyword evidence="2" id="KW-0732">Signal</keyword>
<dbReference type="SUPFAM" id="SSF51556">
    <property type="entry name" value="Metallo-dependent hydrolases"/>
    <property type="match status" value="1"/>
</dbReference>
<proteinExistence type="predicted"/>
<dbReference type="InterPro" id="IPR011059">
    <property type="entry name" value="Metal-dep_hydrolase_composite"/>
</dbReference>
<dbReference type="STRING" id="572036.SAMN05661099_0358"/>
<evidence type="ECO:0000313" key="5">
    <source>
        <dbReference type="Proteomes" id="UP000189981"/>
    </source>
</evidence>
<feature type="region of interest" description="Disordered" evidence="1">
    <location>
        <begin position="57"/>
        <end position="82"/>
    </location>
</feature>
<evidence type="ECO:0000256" key="1">
    <source>
        <dbReference type="SAM" id="MobiDB-lite"/>
    </source>
</evidence>
<accession>A0A1T5A5T7</accession>
<dbReference type="RefSeq" id="WP_221406184.1">
    <property type="nucleotide sequence ID" value="NZ_FUYR01000001.1"/>
</dbReference>
<dbReference type="SUPFAM" id="SSF51338">
    <property type="entry name" value="Composite domain of metallo-dependent hydrolases"/>
    <property type="match status" value="1"/>
</dbReference>
<dbReference type="AlphaFoldDB" id="A0A1T5A5T7"/>
<dbReference type="Gene3D" id="2.30.40.10">
    <property type="entry name" value="Urease, subunit C, domain 1"/>
    <property type="match status" value="1"/>
</dbReference>
<dbReference type="GO" id="GO:0016810">
    <property type="term" value="F:hydrolase activity, acting on carbon-nitrogen (but not peptide) bonds"/>
    <property type="evidence" value="ECO:0007669"/>
    <property type="project" value="InterPro"/>
</dbReference>
<dbReference type="Pfam" id="PF01979">
    <property type="entry name" value="Amidohydro_1"/>
    <property type="match status" value="2"/>
</dbReference>
<sequence>MKQKLLLVALVMLGLNSWAQQPGAPSGKPYAYIIKGGHVIDPKNNINEVMDVAVTSGTRAQPARPAVPARPAEGNRPARPAIPAREAVPGSEGKVALVAKNIPADQADRIIDAKGLYVTPGLIDLHVHFFWGHEGSYLKNAATALPADGFTFRTGVTTVVDAGCTGWRDFELYKKQTIDASQTRVLSMLNIVGTGMDGRGENNIDEMDPVKTAEMAKKYPNDIVGVKLAHFNGRTWVPTDRALEAGRLANIPIMVDFGSANPYLPLDSLFNVKFRPGDIYTHAFGGNGTDSKDGRESIVDMNGKVKPYVYKARERGVVFDIGFGGASYLYNQGVPAVKAGFYPTTISTDLHTGSMNGPMKSMENIMGLFMATGMPLKDVIAASTWHPAKAIKREELGNLSKGSVADIAIFKVTEGNYGWPVRGGKITGKQRLLTEMTIRSGNIVYDLDGIGQPAGPAPAVTTAGR</sequence>
<gene>
    <name evidence="4" type="ORF">SAMN05661099_0358</name>
</gene>
<dbReference type="PANTHER" id="PTHR42717">
    <property type="entry name" value="DIHYDROOROTASE-RELATED"/>
    <property type="match status" value="1"/>
</dbReference>
<name>A0A1T5A5T7_9SPHI</name>
<dbReference type="InterPro" id="IPR006680">
    <property type="entry name" value="Amidohydro-rel"/>
</dbReference>
<evidence type="ECO:0000313" key="4">
    <source>
        <dbReference type="EMBL" id="SKB30310.1"/>
    </source>
</evidence>
<protein>
    <submittedName>
        <fullName evidence="4">Dihydroorotase</fullName>
    </submittedName>
</protein>